<protein>
    <submittedName>
        <fullName evidence="5">Cell envelope-related transcriptional attenuator (Modular protein)</fullName>
    </submittedName>
</protein>
<dbReference type="HOGENOM" id="CLU_016455_0_1_11"/>
<evidence type="ECO:0000313" key="5">
    <source>
        <dbReference type="EMBL" id="CCH70164.1"/>
    </source>
</evidence>
<dbReference type="Proteomes" id="UP000013167">
    <property type="component" value="Unassembled WGS sequence"/>
</dbReference>
<feature type="region of interest" description="Disordered" evidence="2">
    <location>
        <begin position="1"/>
        <end position="119"/>
    </location>
</feature>
<evidence type="ECO:0000313" key="6">
    <source>
        <dbReference type="Proteomes" id="UP000013167"/>
    </source>
</evidence>
<dbReference type="InterPro" id="IPR004474">
    <property type="entry name" value="LytR_CpsA_psr"/>
</dbReference>
<proteinExistence type="inferred from homology"/>
<evidence type="ECO:0000259" key="4">
    <source>
        <dbReference type="Pfam" id="PF03816"/>
    </source>
</evidence>
<keyword evidence="3" id="KW-1133">Transmembrane helix</keyword>
<evidence type="ECO:0000256" key="3">
    <source>
        <dbReference type="SAM" id="Phobius"/>
    </source>
</evidence>
<evidence type="ECO:0000256" key="2">
    <source>
        <dbReference type="SAM" id="MobiDB-lite"/>
    </source>
</evidence>
<dbReference type="NCBIfam" id="TIGR00350">
    <property type="entry name" value="lytR_cpsA_psr"/>
    <property type="match status" value="1"/>
</dbReference>
<gene>
    <name evidence="5" type="ORF">BN10_520065</name>
</gene>
<accession>N0E4Z0</accession>
<feature type="transmembrane region" description="Helical" evidence="3">
    <location>
        <begin position="125"/>
        <end position="145"/>
    </location>
</feature>
<dbReference type="PANTHER" id="PTHR33392">
    <property type="entry name" value="POLYISOPRENYL-TEICHOIC ACID--PEPTIDOGLYCAN TEICHOIC ACID TRANSFERASE TAGU"/>
    <property type="match status" value="1"/>
</dbReference>
<dbReference type="OrthoDB" id="9782542at2"/>
<dbReference type="EMBL" id="CAIZ01000122">
    <property type="protein sequence ID" value="CCH70164.1"/>
    <property type="molecule type" value="Genomic_DNA"/>
</dbReference>
<evidence type="ECO:0000256" key="1">
    <source>
        <dbReference type="ARBA" id="ARBA00006068"/>
    </source>
</evidence>
<keyword evidence="3" id="KW-0812">Transmembrane</keyword>
<dbReference type="Gene3D" id="3.40.630.190">
    <property type="entry name" value="LCP protein"/>
    <property type="match status" value="1"/>
</dbReference>
<feature type="compositionally biased region" description="Pro residues" evidence="2">
    <location>
        <begin position="93"/>
        <end position="102"/>
    </location>
</feature>
<feature type="domain" description="Cell envelope-related transcriptional attenuator" evidence="4">
    <location>
        <begin position="196"/>
        <end position="338"/>
    </location>
</feature>
<comment type="similarity">
    <text evidence="1">Belongs to the LytR/CpsA/Psr (LCP) family.</text>
</comment>
<name>N0E4Z0_9MICO</name>
<dbReference type="STRING" id="1193181.BN10_520065"/>
<organism evidence="5 6">
    <name type="scientific">Phycicoccus elongatus Lp2</name>
    <dbReference type="NCBI Taxonomy" id="1193181"/>
    <lineage>
        <taxon>Bacteria</taxon>
        <taxon>Bacillati</taxon>
        <taxon>Actinomycetota</taxon>
        <taxon>Actinomycetes</taxon>
        <taxon>Micrococcales</taxon>
        <taxon>Intrasporangiaceae</taxon>
        <taxon>Phycicoccus</taxon>
    </lineage>
</organism>
<dbReference type="AlphaFoldDB" id="N0E4Z0"/>
<dbReference type="eggNOG" id="COG1316">
    <property type="taxonomic scope" value="Bacteria"/>
</dbReference>
<reference evidence="5 6" key="1">
    <citation type="journal article" date="2013" name="ISME J.">
        <title>A metabolic model for members of the genus Tetrasphaera involved in enhanced biological phosphorus removal.</title>
        <authorList>
            <person name="Kristiansen R."/>
            <person name="Nguyen H.T.T."/>
            <person name="Saunders A.M."/>
            <person name="Nielsen J.L."/>
            <person name="Wimmer R."/>
            <person name="Le V.Q."/>
            <person name="McIlroy S.J."/>
            <person name="Petrovski S."/>
            <person name="Seviour R.J."/>
            <person name="Calteau A."/>
            <person name="Nielsen K.L."/>
            <person name="Nielsen P.H."/>
        </authorList>
    </citation>
    <scope>NUCLEOTIDE SEQUENCE [LARGE SCALE GENOMIC DNA]</scope>
    <source>
        <strain evidence="5 6">Lp2</strain>
    </source>
</reference>
<comment type="caution">
    <text evidence="5">The sequence shown here is derived from an EMBL/GenBank/DDBJ whole genome shotgun (WGS) entry which is preliminary data.</text>
</comment>
<keyword evidence="3" id="KW-0472">Membrane</keyword>
<dbReference type="InterPro" id="IPR050922">
    <property type="entry name" value="LytR/CpsA/Psr_CW_biosynth"/>
</dbReference>
<dbReference type="PANTHER" id="PTHR33392:SF6">
    <property type="entry name" value="POLYISOPRENYL-TEICHOIC ACID--PEPTIDOGLYCAN TEICHOIC ACID TRANSFERASE TAGU"/>
    <property type="match status" value="1"/>
</dbReference>
<dbReference type="Pfam" id="PF03816">
    <property type="entry name" value="LytR_cpsA_psr"/>
    <property type="match status" value="1"/>
</dbReference>
<sequence>MADDGSRARPIPQGRPGTSGSGGAEDDDVFIVDTRGRGRTTPPRPARREAEPAGRTPAPRHTPGERRRPQQRIPAPTEPTMRRLDDQGRPATTMPPPRPPQASRPLTAEQPTPPRPPRRRRPLRWAVLALVVVLAYLLGVPLHAYSEVTRVNAAPAGDRPAPGKGSNYLLLGSDSREGLTAEQLDEMATEQVEGNRTDTVMVLHHSDSGPSSLVSIPRDSYVPIPGHGTQKINAAFAIGGPQLMAATVEQATGLRLDGYLEIGFGGFAGVVDALGGVNICVAQPMDDPMAGINLQPGCQVLSGPTALGYVRARHSDPRGDIGRAERQRQFLSAVVKAIATPSTVLNPVTYWKVTHAGAAGVRLGEDTSLSETVTMLSTMRSVSSGDGNSLVVPLKTTALQTKNAGVAVQWDKERALALFEALQRDDPLTAPPAGTDGVPSG</sequence>
<keyword evidence="6" id="KW-1185">Reference proteome</keyword>